<keyword evidence="3 9" id="KW-0349">Heme</keyword>
<keyword evidence="7 9" id="KW-0408">Iron</keyword>
<dbReference type="InterPro" id="IPR002326">
    <property type="entry name" value="Cyt_c1"/>
</dbReference>
<dbReference type="PANTHER" id="PTHR10266:SF3">
    <property type="entry name" value="CYTOCHROME C1, HEME PROTEIN, MITOCHONDRIAL"/>
    <property type="match status" value="1"/>
</dbReference>
<evidence type="ECO:0000256" key="5">
    <source>
        <dbReference type="ARBA" id="ARBA00022723"/>
    </source>
</evidence>
<keyword evidence="8 10" id="KW-0472">Membrane</keyword>
<evidence type="ECO:0000256" key="2">
    <source>
        <dbReference type="ARBA" id="ARBA00016165"/>
    </source>
</evidence>
<evidence type="ECO:0000256" key="9">
    <source>
        <dbReference type="PROSITE-ProRule" id="PRU00433"/>
    </source>
</evidence>
<dbReference type="Gene3D" id="1.20.5.100">
    <property type="entry name" value="Cytochrome c1, transmembrane anchor, C-terminal"/>
    <property type="match status" value="1"/>
</dbReference>
<dbReference type="RefSeq" id="WP_344709713.1">
    <property type="nucleotide sequence ID" value="NZ_BAAAZD010000002.1"/>
</dbReference>
<keyword evidence="6 10" id="KW-1133">Transmembrane helix</keyword>
<proteinExistence type="predicted"/>
<evidence type="ECO:0000256" key="10">
    <source>
        <dbReference type="SAM" id="Phobius"/>
    </source>
</evidence>
<name>A0ABP7S048_9SPHN</name>
<sequence length="314" mass="34571">MVRIIGFFVGLGFVGVLLISLVINGADYFSNPPEPTAAHEFHKEPRKAELASDGMAGKFDRQQLQRGFQVYKEVCSACHSLKYVSFYQLTDLGYSEAEVKAIANQWATEVPSVNPETGEPATRKALVSDRFPSPYANETAARAANNNALPPDLSLMTEAREGGHDYVYSLLTGYAEQAGYKNEKGQELLKEFPDVATPPGLHFNPYFANLNIAMPPPLVSDGQVTYADGTKSTVDQMAKDVSAFLVWTAEPTLENRHRAGWATLLFLTIASILAYLSYRNIWANAKREVAARGPLDPAFRDRMDEQKAERGIAG</sequence>
<keyword evidence="5 9" id="KW-0479">Metal-binding</keyword>
<feature type="transmembrane region" description="Helical" evidence="10">
    <location>
        <begin position="259"/>
        <end position="278"/>
    </location>
</feature>
<organism evidence="12 13">
    <name type="scientific">Sphingomonas humi</name>
    <dbReference type="NCBI Taxonomy" id="335630"/>
    <lineage>
        <taxon>Bacteria</taxon>
        <taxon>Pseudomonadati</taxon>
        <taxon>Pseudomonadota</taxon>
        <taxon>Alphaproteobacteria</taxon>
        <taxon>Sphingomonadales</taxon>
        <taxon>Sphingomonadaceae</taxon>
        <taxon>Sphingomonas</taxon>
    </lineage>
</organism>
<dbReference type="Gene3D" id="1.10.760.10">
    <property type="entry name" value="Cytochrome c-like domain"/>
    <property type="match status" value="1"/>
</dbReference>
<evidence type="ECO:0000256" key="8">
    <source>
        <dbReference type="ARBA" id="ARBA00023136"/>
    </source>
</evidence>
<reference evidence="13" key="1">
    <citation type="journal article" date="2019" name="Int. J. Syst. Evol. Microbiol.">
        <title>The Global Catalogue of Microorganisms (GCM) 10K type strain sequencing project: providing services to taxonomists for standard genome sequencing and annotation.</title>
        <authorList>
            <consortium name="The Broad Institute Genomics Platform"/>
            <consortium name="The Broad Institute Genome Sequencing Center for Infectious Disease"/>
            <person name="Wu L."/>
            <person name="Ma J."/>
        </authorList>
    </citation>
    <scope>NUCLEOTIDE SEQUENCE [LARGE SCALE GENOMIC DNA]</scope>
    <source>
        <strain evidence="13">JCM 16603</strain>
    </source>
</reference>
<feature type="domain" description="Cytochrome c" evidence="11">
    <location>
        <begin position="62"/>
        <end position="171"/>
    </location>
</feature>
<dbReference type="Pfam" id="PF02167">
    <property type="entry name" value="Cytochrom_C1"/>
    <property type="match status" value="1"/>
</dbReference>
<keyword evidence="4 10" id="KW-0812">Transmembrane</keyword>
<gene>
    <name evidence="12" type="ORF">GCM10022211_15920</name>
</gene>
<accession>A0ABP7S048</accession>
<evidence type="ECO:0000256" key="4">
    <source>
        <dbReference type="ARBA" id="ARBA00022692"/>
    </source>
</evidence>
<dbReference type="InterPro" id="IPR009056">
    <property type="entry name" value="Cyt_c-like_dom"/>
</dbReference>
<comment type="caution">
    <text evidence="12">The sequence shown here is derived from an EMBL/GenBank/DDBJ whole genome shotgun (WGS) entry which is preliminary data.</text>
</comment>
<keyword evidence="13" id="KW-1185">Reference proteome</keyword>
<dbReference type="EMBL" id="BAAAZD010000002">
    <property type="protein sequence ID" value="GAA4004693.1"/>
    <property type="molecule type" value="Genomic_DNA"/>
</dbReference>
<evidence type="ECO:0000256" key="6">
    <source>
        <dbReference type="ARBA" id="ARBA00022989"/>
    </source>
</evidence>
<dbReference type="InterPro" id="IPR036909">
    <property type="entry name" value="Cyt_c-like_dom_sf"/>
</dbReference>
<evidence type="ECO:0000256" key="1">
    <source>
        <dbReference type="ARBA" id="ARBA00004370"/>
    </source>
</evidence>
<protein>
    <recommendedName>
        <fullName evidence="2">Cytochrome c1</fullName>
    </recommendedName>
</protein>
<evidence type="ECO:0000313" key="12">
    <source>
        <dbReference type="EMBL" id="GAA4004693.1"/>
    </source>
</evidence>
<dbReference type="SUPFAM" id="SSF46626">
    <property type="entry name" value="Cytochrome c"/>
    <property type="match status" value="1"/>
</dbReference>
<dbReference type="PROSITE" id="PS51007">
    <property type="entry name" value="CYTC"/>
    <property type="match status" value="1"/>
</dbReference>
<dbReference type="PRINTS" id="PR00603">
    <property type="entry name" value="CYTOCHROMEC1"/>
</dbReference>
<evidence type="ECO:0000313" key="13">
    <source>
        <dbReference type="Proteomes" id="UP001501310"/>
    </source>
</evidence>
<evidence type="ECO:0000259" key="11">
    <source>
        <dbReference type="PROSITE" id="PS51007"/>
    </source>
</evidence>
<evidence type="ECO:0000256" key="3">
    <source>
        <dbReference type="ARBA" id="ARBA00022617"/>
    </source>
</evidence>
<dbReference type="PANTHER" id="PTHR10266">
    <property type="entry name" value="CYTOCHROME C1"/>
    <property type="match status" value="1"/>
</dbReference>
<comment type="subcellular location">
    <subcellularLocation>
        <location evidence="1">Membrane</location>
    </subcellularLocation>
</comment>
<dbReference type="Proteomes" id="UP001501310">
    <property type="component" value="Unassembled WGS sequence"/>
</dbReference>
<evidence type="ECO:0000256" key="7">
    <source>
        <dbReference type="ARBA" id="ARBA00023004"/>
    </source>
</evidence>